<evidence type="ECO:0000256" key="3">
    <source>
        <dbReference type="ARBA" id="ARBA00023125"/>
    </source>
</evidence>
<dbReference type="SMART" id="SM00530">
    <property type="entry name" value="HTH_XRE"/>
    <property type="match status" value="1"/>
</dbReference>
<keyword evidence="3" id="KW-0238">DNA-binding</keyword>
<feature type="region of interest" description="Disordered" evidence="6">
    <location>
        <begin position="104"/>
        <end position="129"/>
    </location>
</feature>
<evidence type="ECO:0000256" key="6">
    <source>
        <dbReference type="SAM" id="MobiDB-lite"/>
    </source>
</evidence>
<dbReference type="InterPro" id="IPR013729">
    <property type="entry name" value="MBF1_N"/>
</dbReference>
<name>A0A4T0FL81_9BASI</name>
<dbReference type="Pfam" id="PF08523">
    <property type="entry name" value="MBF1"/>
    <property type="match status" value="1"/>
</dbReference>
<dbReference type="Gene3D" id="1.10.260.40">
    <property type="entry name" value="lambda repressor-like DNA-binding domains"/>
    <property type="match status" value="1"/>
</dbReference>
<dbReference type="InterPro" id="IPR001387">
    <property type="entry name" value="Cro/C1-type_HTH"/>
</dbReference>
<feature type="compositionally biased region" description="Polar residues" evidence="6">
    <location>
        <begin position="23"/>
        <end position="42"/>
    </location>
</feature>
<dbReference type="OrthoDB" id="10253401at2759"/>
<evidence type="ECO:0000256" key="1">
    <source>
        <dbReference type="ARBA" id="ARBA00009802"/>
    </source>
</evidence>
<dbReference type="Proteomes" id="UP000310189">
    <property type="component" value="Unassembled WGS sequence"/>
</dbReference>
<comment type="function">
    <text evidence="5">Transcriptional coactivator that stimulates GCN4-dependent transcriptional activity by bridging the DNA-binding region of GCN4 and TBP (SPT15), thereby recruiting TBP to GCN4-bound promoters. Involved in induction of the ribosome quality control (RQC) pathway; a pathway that degrades nascent peptide chains during problematic translation. Required to prevent stalled ribosomes from frameshifting.</text>
</comment>
<dbReference type="PANTHER" id="PTHR10245:SF15">
    <property type="entry name" value="ENDOTHELIAL DIFFERENTIATION-RELATED FACTOR 1"/>
    <property type="match status" value="1"/>
</dbReference>
<dbReference type="CDD" id="cd00093">
    <property type="entry name" value="HTH_XRE"/>
    <property type="match status" value="1"/>
</dbReference>
<keyword evidence="2" id="KW-0805">Transcription regulation</keyword>
<evidence type="ECO:0000256" key="4">
    <source>
        <dbReference type="ARBA" id="ARBA00023163"/>
    </source>
</evidence>
<organism evidence="8 9">
    <name type="scientific">Wallemia hederae</name>
    <dbReference type="NCBI Taxonomy" id="1540922"/>
    <lineage>
        <taxon>Eukaryota</taxon>
        <taxon>Fungi</taxon>
        <taxon>Dikarya</taxon>
        <taxon>Basidiomycota</taxon>
        <taxon>Wallemiomycotina</taxon>
        <taxon>Wallemiomycetes</taxon>
        <taxon>Wallemiales</taxon>
        <taxon>Wallemiaceae</taxon>
        <taxon>Wallemia</taxon>
    </lineage>
</organism>
<evidence type="ECO:0000259" key="7">
    <source>
        <dbReference type="PROSITE" id="PS50943"/>
    </source>
</evidence>
<feature type="compositionally biased region" description="Basic and acidic residues" evidence="6">
    <location>
        <begin position="63"/>
        <end position="78"/>
    </location>
</feature>
<dbReference type="InterPro" id="IPR010982">
    <property type="entry name" value="Lambda_DNA-bd_dom_sf"/>
</dbReference>
<keyword evidence="4" id="KW-0804">Transcription</keyword>
<reference evidence="8 9" key="1">
    <citation type="submission" date="2019-03" db="EMBL/GenBank/DDBJ databases">
        <title>Sequencing 23 genomes of Wallemia ichthyophaga.</title>
        <authorList>
            <person name="Gostincar C."/>
        </authorList>
    </citation>
    <scope>NUCLEOTIDE SEQUENCE [LARGE SCALE GENOMIC DNA]</scope>
    <source>
        <strain evidence="8 9">EXF-5753</strain>
    </source>
</reference>
<dbReference type="AlphaFoldDB" id="A0A4T0FL81"/>
<evidence type="ECO:0000313" key="8">
    <source>
        <dbReference type="EMBL" id="TIA88850.1"/>
    </source>
</evidence>
<dbReference type="SUPFAM" id="SSF47413">
    <property type="entry name" value="lambda repressor-like DNA-binding domains"/>
    <property type="match status" value="1"/>
</dbReference>
<protein>
    <recommendedName>
        <fullName evidence="7">HTH cro/C1-type domain-containing protein</fullName>
    </recommendedName>
</protein>
<keyword evidence="9" id="KW-1185">Reference proteome</keyword>
<dbReference type="GO" id="GO:0003677">
    <property type="term" value="F:DNA binding"/>
    <property type="evidence" value="ECO:0007669"/>
    <property type="project" value="UniProtKB-KW"/>
</dbReference>
<evidence type="ECO:0000256" key="5">
    <source>
        <dbReference type="ARBA" id="ARBA00035107"/>
    </source>
</evidence>
<dbReference type="PANTHER" id="PTHR10245">
    <property type="entry name" value="ENDOTHELIAL DIFFERENTIATION-RELATED FACTOR 1 MULTIPROTEIN BRIDGING FACTOR 1"/>
    <property type="match status" value="1"/>
</dbReference>
<feature type="domain" description="HTH cro/C1-type" evidence="7">
    <location>
        <begin position="97"/>
        <end position="147"/>
    </location>
</feature>
<dbReference type="EMBL" id="SPNW01000033">
    <property type="protein sequence ID" value="TIA88850.1"/>
    <property type="molecule type" value="Genomic_DNA"/>
</dbReference>
<comment type="similarity">
    <text evidence="1">Belongs to the MBF1 family.</text>
</comment>
<dbReference type="PROSITE" id="PS50943">
    <property type="entry name" value="HTH_CROC1"/>
    <property type="match status" value="1"/>
</dbReference>
<comment type="caution">
    <text evidence="8">The sequence shown here is derived from an EMBL/GenBank/DDBJ whole genome shotgun (WGS) entry which is preliminary data.</text>
</comment>
<feature type="region of interest" description="Disordered" evidence="6">
    <location>
        <begin position="1"/>
        <end position="84"/>
    </location>
</feature>
<gene>
    <name evidence="8" type="ORF">E3P99_02361</name>
</gene>
<dbReference type="GO" id="GO:0005634">
    <property type="term" value="C:nucleus"/>
    <property type="evidence" value="ECO:0007669"/>
    <property type="project" value="TreeGrafter"/>
</dbReference>
<evidence type="ECO:0000313" key="9">
    <source>
        <dbReference type="Proteomes" id="UP000310189"/>
    </source>
</evidence>
<proteinExistence type="inferred from homology"/>
<sequence>MADVSNGSSADAFADEYKAPTITIGSKSQKPTTARTQGQINANLRAGGSAGDRKMGQANKAHQSTDHQRIAKLDRENEVAPPPKISLSVGKAIMQGRQAIGLTQKDLATRMSEKPSVIQDYESSKATPNPQILGKIERILKIKLRGKDIGAPLGG</sequence>
<evidence type="ECO:0000256" key="2">
    <source>
        <dbReference type="ARBA" id="ARBA00023015"/>
    </source>
</evidence>
<accession>A0A4T0FL81</accession>
<dbReference type="Pfam" id="PF01381">
    <property type="entry name" value="HTH_3"/>
    <property type="match status" value="1"/>
</dbReference>